<feature type="transmembrane region" description="Helical" evidence="7">
    <location>
        <begin position="12"/>
        <end position="33"/>
    </location>
</feature>
<evidence type="ECO:0000256" key="7">
    <source>
        <dbReference type="SAM" id="Phobius"/>
    </source>
</evidence>
<dbReference type="Proteomes" id="UP000245202">
    <property type="component" value="Unassembled WGS sequence"/>
</dbReference>
<dbReference type="InterPro" id="IPR014047">
    <property type="entry name" value="Chr_Tranpt_l_chain"/>
</dbReference>
<gene>
    <name evidence="8" type="ORF">PAT3040_05536</name>
</gene>
<feature type="transmembrane region" description="Helical" evidence="7">
    <location>
        <begin position="357"/>
        <end position="374"/>
    </location>
</feature>
<name>A0A2R5EVP6_9BACL</name>
<evidence type="ECO:0000313" key="8">
    <source>
        <dbReference type="EMBL" id="GBG10772.1"/>
    </source>
</evidence>
<keyword evidence="3" id="KW-1003">Cell membrane</keyword>
<evidence type="ECO:0008006" key="10">
    <source>
        <dbReference type="Google" id="ProtNLM"/>
    </source>
</evidence>
<dbReference type="Pfam" id="PF02417">
    <property type="entry name" value="Chromate_transp"/>
    <property type="match status" value="2"/>
</dbReference>
<dbReference type="PIRSF" id="PIRSF004810">
    <property type="entry name" value="ChrA"/>
    <property type="match status" value="1"/>
</dbReference>
<evidence type="ECO:0000256" key="2">
    <source>
        <dbReference type="ARBA" id="ARBA00005262"/>
    </source>
</evidence>
<protein>
    <recommendedName>
        <fullName evidence="10">ChrA protein</fullName>
    </recommendedName>
</protein>
<dbReference type="PANTHER" id="PTHR33567:SF3">
    <property type="entry name" value="CHROMATE ION TRANSPORTER (EUROFUNG)"/>
    <property type="match status" value="1"/>
</dbReference>
<evidence type="ECO:0000256" key="5">
    <source>
        <dbReference type="ARBA" id="ARBA00022989"/>
    </source>
</evidence>
<evidence type="ECO:0000256" key="3">
    <source>
        <dbReference type="ARBA" id="ARBA00022475"/>
    </source>
</evidence>
<feature type="transmembrane region" description="Helical" evidence="7">
    <location>
        <begin position="145"/>
        <end position="177"/>
    </location>
</feature>
<keyword evidence="4 7" id="KW-0812">Transmembrane</keyword>
<evidence type="ECO:0000256" key="4">
    <source>
        <dbReference type="ARBA" id="ARBA00022692"/>
    </source>
</evidence>
<keyword evidence="6 7" id="KW-0472">Membrane</keyword>
<proteinExistence type="inferred from homology"/>
<feature type="transmembrane region" description="Helical" evidence="7">
    <location>
        <begin position="226"/>
        <end position="247"/>
    </location>
</feature>
<organism evidence="8 9">
    <name type="scientific">Paenibacillus agaridevorans</name>
    <dbReference type="NCBI Taxonomy" id="171404"/>
    <lineage>
        <taxon>Bacteria</taxon>
        <taxon>Bacillati</taxon>
        <taxon>Bacillota</taxon>
        <taxon>Bacilli</taxon>
        <taxon>Bacillales</taxon>
        <taxon>Paenibacillaceae</taxon>
        <taxon>Paenibacillus</taxon>
    </lineage>
</organism>
<evidence type="ECO:0000256" key="6">
    <source>
        <dbReference type="ARBA" id="ARBA00023136"/>
    </source>
</evidence>
<keyword evidence="9" id="KW-1185">Reference proteome</keyword>
<dbReference type="NCBIfam" id="TIGR00937">
    <property type="entry name" value="2A51"/>
    <property type="match status" value="1"/>
</dbReference>
<dbReference type="PANTHER" id="PTHR33567">
    <property type="entry name" value="CHROMATE ION TRANSPORTER (EUROFUNG)"/>
    <property type="match status" value="1"/>
</dbReference>
<dbReference type="GO" id="GO:0015109">
    <property type="term" value="F:chromate transmembrane transporter activity"/>
    <property type="evidence" value="ECO:0007669"/>
    <property type="project" value="InterPro"/>
</dbReference>
<evidence type="ECO:0000256" key="1">
    <source>
        <dbReference type="ARBA" id="ARBA00004651"/>
    </source>
</evidence>
<dbReference type="AlphaFoldDB" id="A0A2R5EVP6"/>
<comment type="similarity">
    <text evidence="2">Belongs to the chromate ion transporter (CHR) (TC 2.A.51) family.</text>
</comment>
<reference evidence="8 9" key="1">
    <citation type="submission" date="2017-08" db="EMBL/GenBank/DDBJ databases">
        <title>Substantial Increase in Enzyme Production by Combined Drug-Resistance Mutations in Paenibacillus agaridevorans.</title>
        <authorList>
            <person name="Tanaka Y."/>
            <person name="Funane K."/>
            <person name="Hosaka T."/>
            <person name="Shiwa Y."/>
            <person name="Fujita N."/>
            <person name="Miyazaki T."/>
            <person name="Yoshikawa H."/>
            <person name="Murakami K."/>
            <person name="Kasahara K."/>
            <person name="Inaoka T."/>
            <person name="Hiraga Y."/>
            <person name="Ochi K."/>
        </authorList>
    </citation>
    <scope>NUCLEOTIDE SEQUENCE [LARGE SCALE GENOMIC DNA]</scope>
    <source>
        <strain evidence="8 9">T-3040</strain>
    </source>
</reference>
<dbReference type="EMBL" id="BDQX01000356">
    <property type="protein sequence ID" value="GBG10772.1"/>
    <property type="molecule type" value="Genomic_DNA"/>
</dbReference>
<feature type="transmembrane region" description="Helical" evidence="7">
    <location>
        <begin position="78"/>
        <end position="103"/>
    </location>
</feature>
<feature type="transmembrane region" description="Helical" evidence="7">
    <location>
        <begin position="115"/>
        <end position="133"/>
    </location>
</feature>
<feature type="transmembrane region" description="Helical" evidence="7">
    <location>
        <begin position="323"/>
        <end position="345"/>
    </location>
</feature>
<comment type="caution">
    <text evidence="8">The sequence shown here is derived from an EMBL/GenBank/DDBJ whole genome shotgun (WGS) entry which is preliminary data.</text>
</comment>
<dbReference type="InterPro" id="IPR003370">
    <property type="entry name" value="Chromate_transpt"/>
</dbReference>
<feature type="transmembrane region" description="Helical" evidence="7">
    <location>
        <begin position="405"/>
        <end position="423"/>
    </location>
</feature>
<dbReference type="RefSeq" id="WP_108995206.1">
    <property type="nucleotide sequence ID" value="NZ_BDQX01000356.1"/>
</dbReference>
<dbReference type="GO" id="GO:0005886">
    <property type="term" value="C:plasma membrane"/>
    <property type="evidence" value="ECO:0007669"/>
    <property type="project" value="UniProtKB-SubCell"/>
</dbReference>
<evidence type="ECO:0000313" key="9">
    <source>
        <dbReference type="Proteomes" id="UP000245202"/>
    </source>
</evidence>
<keyword evidence="5 7" id="KW-1133">Transmembrane helix</keyword>
<accession>A0A2R5EVP6</accession>
<comment type="subcellular location">
    <subcellularLocation>
        <location evidence="1">Cell membrane</location>
        <topology evidence="1">Multi-pass membrane protein</topology>
    </subcellularLocation>
</comment>
<sequence>MSGRGKRLLELFAASLKLGLTSFGGPVAHLGYFREEYVNRRKWLDDGSYADMVALAQFLPGPASSQVGIGIGIMRGGLLGGLISFLGFTLPSAAALALFALLLEGMGIADAGPLHGLKLVAVAVVAHAVWGMGQKLAAGRARMTLALAAAIAALLWEAVYGQAVVIVLSAVLGLWLFREQEHGAESAQSGKGATSFGSLPLKGADSGSAATVVAGAGNHPGLSRRTGAICLLIFFLLLVLMPVAKELTANHWLALMEGYYRSGSLVFGGGHVVLPLLEREVVPVGLVTQEQFLTGYSAAQAVPGPLFTFAAYLGAVSDGAMGAIAATAAIFLPAYLLMAGVMPFWHSLRQRPNVKRALAGANAAVVGILLAALYDPVWTSAVTSSADFALAAVLFILLTYWKLPPWAVVIIGALGGVLLNSLYP</sequence>